<organism evidence="1 2">
    <name type="scientific">Variovorax ginsengisoli</name>
    <dbReference type="NCBI Taxonomy" id="363844"/>
    <lineage>
        <taxon>Bacteria</taxon>
        <taxon>Pseudomonadati</taxon>
        <taxon>Pseudomonadota</taxon>
        <taxon>Betaproteobacteria</taxon>
        <taxon>Burkholderiales</taxon>
        <taxon>Comamonadaceae</taxon>
        <taxon>Variovorax</taxon>
    </lineage>
</organism>
<name>A0ABT9S1U8_9BURK</name>
<proteinExistence type="predicted"/>
<gene>
    <name evidence="1" type="ORF">J2W36_000551</name>
</gene>
<accession>A0ABT9S1U8</accession>
<reference evidence="1 2" key="1">
    <citation type="submission" date="2023-07" db="EMBL/GenBank/DDBJ databases">
        <title>Sorghum-associated microbial communities from plants grown in Nebraska, USA.</title>
        <authorList>
            <person name="Schachtman D."/>
        </authorList>
    </citation>
    <scope>NUCLEOTIDE SEQUENCE [LARGE SCALE GENOMIC DNA]</scope>
    <source>
        <strain evidence="1 2">DS1607</strain>
    </source>
</reference>
<evidence type="ECO:0000313" key="2">
    <source>
        <dbReference type="Proteomes" id="UP001226867"/>
    </source>
</evidence>
<comment type="caution">
    <text evidence="1">The sequence shown here is derived from an EMBL/GenBank/DDBJ whole genome shotgun (WGS) entry which is preliminary data.</text>
</comment>
<sequence length="267" mass="30321">MNWTSENSHSLTSQFRLPESFPEWNNFEGYQNLIDFERDAGALSNAILLFSEGTGALVELGAFCMDEVLSERLLVVVNQAHYSADSFLVHGPLLKLRGSHSDASVCVIESKQPSDFYLEAEIVAEALRIKVDEKPRTKVFIEGRTQDQLLLIADLVELFGAVTETEVISLLEFMGVSLDRNAFRRMAGLLKLFELISEKQQYTQKFLIAPHNGRQSYMDYTSVQIGQADKKFDRTRFKFSAFEQLKKETARKKAYEQVHGKLPHASN</sequence>
<protein>
    <submittedName>
        <fullName evidence="1">Uncharacterized protein</fullName>
    </submittedName>
</protein>
<evidence type="ECO:0000313" key="1">
    <source>
        <dbReference type="EMBL" id="MDP9898316.1"/>
    </source>
</evidence>
<dbReference type="EMBL" id="JAUSRO010000002">
    <property type="protein sequence ID" value="MDP9898316.1"/>
    <property type="molecule type" value="Genomic_DNA"/>
</dbReference>
<keyword evidence="2" id="KW-1185">Reference proteome</keyword>
<dbReference type="Proteomes" id="UP001226867">
    <property type="component" value="Unassembled WGS sequence"/>
</dbReference>
<dbReference type="NCBIfam" id="NF038232">
    <property type="entry name" value="STM3845_fam"/>
    <property type="match status" value="1"/>
</dbReference>
<dbReference type="InterPro" id="IPR049725">
    <property type="entry name" value="STM3845-like"/>
</dbReference>